<keyword evidence="1" id="KW-0547">Nucleotide-binding</keyword>
<gene>
    <name evidence="4" type="ORF">HGO26_02465</name>
</gene>
<protein>
    <submittedName>
        <fullName evidence="4">ABC transporter ATP-binding protein</fullName>
    </submittedName>
</protein>
<evidence type="ECO:0000256" key="2">
    <source>
        <dbReference type="ARBA" id="ARBA00022840"/>
    </source>
</evidence>
<dbReference type="GO" id="GO:0005524">
    <property type="term" value="F:ATP binding"/>
    <property type="evidence" value="ECO:0007669"/>
    <property type="project" value="UniProtKB-KW"/>
</dbReference>
<dbReference type="SUPFAM" id="SSF52540">
    <property type="entry name" value="P-loop containing nucleoside triphosphate hydrolases"/>
    <property type="match status" value="1"/>
</dbReference>
<organism evidence="4 5">
    <name type="scientific">Shewanella oncorhynchi</name>
    <dbReference type="NCBI Taxonomy" id="2726434"/>
    <lineage>
        <taxon>Bacteria</taxon>
        <taxon>Pseudomonadati</taxon>
        <taxon>Pseudomonadota</taxon>
        <taxon>Gammaproteobacteria</taxon>
        <taxon>Alteromonadales</taxon>
        <taxon>Shewanellaceae</taxon>
        <taxon>Shewanella</taxon>
    </lineage>
</organism>
<dbReference type="InterPro" id="IPR017871">
    <property type="entry name" value="ABC_transporter-like_CS"/>
</dbReference>
<dbReference type="SMART" id="SM00382">
    <property type="entry name" value="AAA"/>
    <property type="match status" value="1"/>
</dbReference>
<dbReference type="EMBL" id="JABAEB010000002">
    <property type="protein sequence ID" value="NLQ21746.1"/>
    <property type="molecule type" value="Genomic_DNA"/>
</dbReference>
<dbReference type="InterPro" id="IPR003593">
    <property type="entry name" value="AAA+_ATPase"/>
</dbReference>
<feature type="domain" description="ABC transporter" evidence="3">
    <location>
        <begin position="8"/>
        <end position="237"/>
    </location>
</feature>
<dbReference type="PROSITE" id="PS00211">
    <property type="entry name" value="ABC_TRANSPORTER_1"/>
    <property type="match status" value="1"/>
</dbReference>
<evidence type="ECO:0000313" key="4">
    <source>
        <dbReference type="EMBL" id="NLQ21746.1"/>
    </source>
</evidence>
<keyword evidence="2 4" id="KW-0067">ATP-binding</keyword>
<dbReference type="InterPro" id="IPR003439">
    <property type="entry name" value="ABC_transporter-like_ATP-bd"/>
</dbReference>
<dbReference type="RefSeq" id="WP_168823108.1">
    <property type="nucleotide sequence ID" value="NZ_JABAEB010000002.1"/>
</dbReference>
<dbReference type="Pfam" id="PF00005">
    <property type="entry name" value="ABC_tran"/>
    <property type="match status" value="1"/>
</dbReference>
<sequence length="318" mass="34854">MKSADFAIETQGMTRAFGGVNAVENLDLAIPKGTIYGFLGPNGCGKSTSIRMLTGLLSPTSGNIRVLGETLPGAEEKLRRRIGYMTQKFSLYDNLSVRENLEFVAQIYGLNRRASKLRIAELVTLYDLVGREKQMAGSMSGGQKQRLALAAATLHHPELLFLDEPTSAVDPENRREFWERLFDLCAQGTTILVSTHYMDEAERCHGLAILERGIKRADGSPQQLMAAMGARVVEISGDDLRTLKQSLISESAVLSAAQIGSRLRVLVRSDIEDPLAWLKPRVASRTMEEVRASLEDVFVTCTGERLAGVSKGETDHVA</sequence>
<keyword evidence="5" id="KW-1185">Reference proteome</keyword>
<evidence type="ECO:0000259" key="3">
    <source>
        <dbReference type="PROSITE" id="PS50893"/>
    </source>
</evidence>
<evidence type="ECO:0000313" key="5">
    <source>
        <dbReference type="Proteomes" id="UP000527352"/>
    </source>
</evidence>
<proteinExistence type="predicted"/>
<dbReference type="PROSITE" id="PS50893">
    <property type="entry name" value="ABC_TRANSPORTER_2"/>
    <property type="match status" value="1"/>
</dbReference>
<name>A0ABX1KHV7_9GAMM</name>
<accession>A0ABX1KHV7</accession>
<dbReference type="Gene3D" id="3.40.50.300">
    <property type="entry name" value="P-loop containing nucleotide triphosphate hydrolases"/>
    <property type="match status" value="1"/>
</dbReference>
<dbReference type="CDD" id="cd03230">
    <property type="entry name" value="ABC_DR_subfamily_A"/>
    <property type="match status" value="1"/>
</dbReference>
<evidence type="ECO:0000256" key="1">
    <source>
        <dbReference type="ARBA" id="ARBA00022741"/>
    </source>
</evidence>
<comment type="caution">
    <text evidence="4">The sequence shown here is derived from an EMBL/GenBank/DDBJ whole genome shotgun (WGS) entry which is preliminary data.</text>
</comment>
<reference evidence="4 5" key="1">
    <citation type="submission" date="2020-04" db="EMBL/GenBank/DDBJ databases">
        <title>The first description of lens atrophy caused by putative novel Shewanella sp. that is a new emerging pathogen for cultured rainbow trout?</title>
        <authorList>
            <person name="Saticioglu I.B."/>
            <person name="Duman M."/>
            <person name="Altun S."/>
        </authorList>
    </citation>
    <scope>NUCLEOTIDE SEQUENCE [LARGE SCALE GENOMIC DNA]</scope>
    <source>
        <strain evidence="4 5">S-1</strain>
    </source>
</reference>
<dbReference type="InterPro" id="IPR027417">
    <property type="entry name" value="P-loop_NTPase"/>
</dbReference>
<dbReference type="PANTHER" id="PTHR43038:SF3">
    <property type="entry name" value="ABC TRANSPORTER G FAMILY MEMBER 20 ISOFORM X1"/>
    <property type="match status" value="1"/>
</dbReference>
<dbReference type="Proteomes" id="UP000527352">
    <property type="component" value="Unassembled WGS sequence"/>
</dbReference>
<dbReference type="PANTHER" id="PTHR43038">
    <property type="entry name" value="ATP-BINDING CASSETTE, SUB-FAMILY H, MEMBER 1"/>
    <property type="match status" value="1"/>
</dbReference>